<gene>
    <name evidence="11" type="ORF">EJ06DRAFT_531485</name>
</gene>
<dbReference type="CDD" id="cd14518">
    <property type="entry name" value="DSP_fungal_YVH1"/>
    <property type="match status" value="1"/>
</dbReference>
<feature type="domain" description="C2H2-type" evidence="10">
    <location>
        <begin position="198"/>
        <end position="226"/>
    </location>
</feature>
<dbReference type="EC" id="3.1.3.48" evidence="2"/>
<dbReference type="InterPro" id="IPR016278">
    <property type="entry name" value="DUSP12"/>
</dbReference>
<dbReference type="GO" id="GO:0008270">
    <property type="term" value="F:zinc ion binding"/>
    <property type="evidence" value="ECO:0007669"/>
    <property type="project" value="UniProtKB-KW"/>
</dbReference>
<dbReference type="GO" id="GO:0004725">
    <property type="term" value="F:protein tyrosine phosphatase activity"/>
    <property type="evidence" value="ECO:0007669"/>
    <property type="project" value="UniProtKB-EC"/>
</dbReference>
<keyword evidence="12" id="KW-1185">Reference proteome</keyword>
<evidence type="ECO:0000313" key="11">
    <source>
        <dbReference type="EMBL" id="KAF2399163.1"/>
    </source>
</evidence>
<dbReference type="OrthoDB" id="2017893at2759"/>
<dbReference type="PROSITE" id="PS50056">
    <property type="entry name" value="TYR_PHOSPHATASE_2"/>
    <property type="match status" value="1"/>
</dbReference>
<protein>
    <recommendedName>
        <fullName evidence="2">protein-tyrosine-phosphatase</fullName>
        <ecNumber evidence="2">3.1.3.48</ecNumber>
    </recommendedName>
</protein>
<sequence length="325" mass="36554">MLLDKVPGDLKLYIGGLFTLRRKEQMQEANITHVLSVLRQPLDKKLFESYKHMHVEVDDVEDENLLEHFAATNAFVQEGLDGGGGVFVHCAMGKSRSATCVLAYLIHKYGITPSEALAQVRQSRPLVEPNEGFWQQLELYHQMNMPTDIDSHPVYQRWLYQRQVQMSAECGQAPEIENIRFEDEHVSPDSPETAEFELKCKKCRRKLATSTHLIPHTPPPHNAPFPQTLTCAHYFLDPLSWMRSELEHARLEGRLECPQPKCGAQVGKYAWQGMRCSCGAWVVPAITLARGRVDEVRSKGAVEGKIRRGPGVGMPATSATGRGLL</sequence>
<evidence type="ECO:0000256" key="2">
    <source>
        <dbReference type="ARBA" id="ARBA00013064"/>
    </source>
</evidence>
<dbReference type="Pfam" id="PF00782">
    <property type="entry name" value="DSPc"/>
    <property type="match status" value="1"/>
</dbReference>
<keyword evidence="6" id="KW-0863">Zinc-finger</keyword>
<dbReference type="GO" id="GO:0005634">
    <property type="term" value="C:nucleus"/>
    <property type="evidence" value="ECO:0007669"/>
    <property type="project" value="TreeGrafter"/>
</dbReference>
<evidence type="ECO:0000256" key="1">
    <source>
        <dbReference type="ARBA" id="ARBA00008601"/>
    </source>
</evidence>
<keyword evidence="3" id="KW-0378">Hydrolase</keyword>
<dbReference type="AlphaFoldDB" id="A0A6G1HSX6"/>
<dbReference type="SMART" id="SM00195">
    <property type="entry name" value="DSPc"/>
    <property type="match status" value="1"/>
</dbReference>
<dbReference type="InterPro" id="IPR013087">
    <property type="entry name" value="Znf_C2H2_type"/>
</dbReference>
<evidence type="ECO:0000256" key="5">
    <source>
        <dbReference type="PIRSR" id="PIRSR000941-50"/>
    </source>
</evidence>
<keyword evidence="6" id="KW-0862">Zinc</keyword>
<keyword evidence="4" id="KW-0904">Protein phosphatase</keyword>
<dbReference type="InterPro" id="IPR000387">
    <property type="entry name" value="Tyr_Pase_dom"/>
</dbReference>
<evidence type="ECO:0000259" key="10">
    <source>
        <dbReference type="PROSITE" id="PS50157"/>
    </source>
</evidence>
<evidence type="ECO:0000259" key="9">
    <source>
        <dbReference type="PROSITE" id="PS50056"/>
    </source>
</evidence>
<feature type="domain" description="Tyrosine specific protein phosphatases" evidence="9">
    <location>
        <begin position="66"/>
        <end position="125"/>
    </location>
</feature>
<dbReference type="PANTHER" id="PTHR45848">
    <property type="entry name" value="DUAL SPECIFICITY PROTEIN PHOSPHATASE 12 FAMILY MEMBER"/>
    <property type="match status" value="1"/>
</dbReference>
<dbReference type="InterPro" id="IPR016130">
    <property type="entry name" value="Tyr_Pase_AS"/>
</dbReference>
<organism evidence="11 12">
    <name type="scientific">Trichodelitschia bisporula</name>
    <dbReference type="NCBI Taxonomy" id="703511"/>
    <lineage>
        <taxon>Eukaryota</taxon>
        <taxon>Fungi</taxon>
        <taxon>Dikarya</taxon>
        <taxon>Ascomycota</taxon>
        <taxon>Pezizomycotina</taxon>
        <taxon>Dothideomycetes</taxon>
        <taxon>Dothideomycetes incertae sedis</taxon>
        <taxon>Phaeotrichales</taxon>
        <taxon>Phaeotrichaceae</taxon>
        <taxon>Trichodelitschia</taxon>
    </lineage>
</organism>
<dbReference type="Gene3D" id="3.90.190.10">
    <property type="entry name" value="Protein tyrosine phosphatase superfamily"/>
    <property type="match status" value="1"/>
</dbReference>
<dbReference type="PROSITE" id="PS00383">
    <property type="entry name" value="TYR_PHOSPHATASE_1"/>
    <property type="match status" value="1"/>
</dbReference>
<name>A0A6G1HSX6_9PEZI</name>
<feature type="domain" description="Tyrosine-protein phosphatase" evidence="8">
    <location>
        <begin position="4"/>
        <end position="146"/>
    </location>
</feature>
<dbReference type="EMBL" id="ML996698">
    <property type="protein sequence ID" value="KAF2399163.1"/>
    <property type="molecule type" value="Genomic_DNA"/>
</dbReference>
<dbReference type="SUPFAM" id="SSF52799">
    <property type="entry name" value="(Phosphotyrosine protein) phosphatases II"/>
    <property type="match status" value="1"/>
</dbReference>
<dbReference type="InterPro" id="IPR020422">
    <property type="entry name" value="TYR_PHOSPHATASE_DUAL_dom"/>
</dbReference>
<reference evidence="11" key="1">
    <citation type="journal article" date="2020" name="Stud. Mycol.">
        <title>101 Dothideomycetes genomes: a test case for predicting lifestyles and emergence of pathogens.</title>
        <authorList>
            <person name="Haridas S."/>
            <person name="Albert R."/>
            <person name="Binder M."/>
            <person name="Bloem J."/>
            <person name="Labutti K."/>
            <person name="Salamov A."/>
            <person name="Andreopoulos B."/>
            <person name="Baker S."/>
            <person name="Barry K."/>
            <person name="Bills G."/>
            <person name="Bluhm B."/>
            <person name="Cannon C."/>
            <person name="Castanera R."/>
            <person name="Culley D."/>
            <person name="Daum C."/>
            <person name="Ezra D."/>
            <person name="Gonzalez J."/>
            <person name="Henrissat B."/>
            <person name="Kuo A."/>
            <person name="Liang C."/>
            <person name="Lipzen A."/>
            <person name="Lutzoni F."/>
            <person name="Magnuson J."/>
            <person name="Mondo S."/>
            <person name="Nolan M."/>
            <person name="Ohm R."/>
            <person name="Pangilinan J."/>
            <person name="Park H.-J."/>
            <person name="Ramirez L."/>
            <person name="Alfaro M."/>
            <person name="Sun H."/>
            <person name="Tritt A."/>
            <person name="Yoshinaga Y."/>
            <person name="Zwiers L.-H."/>
            <person name="Turgeon B."/>
            <person name="Goodwin S."/>
            <person name="Spatafora J."/>
            <person name="Crous P."/>
            <person name="Grigoriev I."/>
        </authorList>
    </citation>
    <scope>NUCLEOTIDE SEQUENCE</scope>
    <source>
        <strain evidence="11">CBS 262.69</strain>
    </source>
</reference>
<dbReference type="PIRSF" id="PIRSF000941">
    <property type="entry name" value="DUSP12"/>
    <property type="match status" value="1"/>
</dbReference>
<evidence type="ECO:0000256" key="3">
    <source>
        <dbReference type="ARBA" id="ARBA00022801"/>
    </source>
</evidence>
<dbReference type="PROSITE" id="PS50054">
    <property type="entry name" value="TYR_PHOSPHATASE_DUAL"/>
    <property type="match status" value="1"/>
</dbReference>
<evidence type="ECO:0000256" key="7">
    <source>
        <dbReference type="SAM" id="MobiDB-lite"/>
    </source>
</evidence>
<keyword evidence="6" id="KW-0479">Metal-binding</keyword>
<dbReference type="Proteomes" id="UP000799640">
    <property type="component" value="Unassembled WGS sequence"/>
</dbReference>
<dbReference type="PROSITE" id="PS50157">
    <property type="entry name" value="ZINC_FINGER_C2H2_2"/>
    <property type="match status" value="1"/>
</dbReference>
<feature type="region of interest" description="Disordered" evidence="7">
    <location>
        <begin position="306"/>
        <end position="325"/>
    </location>
</feature>
<evidence type="ECO:0000256" key="6">
    <source>
        <dbReference type="PROSITE-ProRule" id="PRU00042"/>
    </source>
</evidence>
<dbReference type="InterPro" id="IPR029021">
    <property type="entry name" value="Prot-tyrosine_phosphatase-like"/>
</dbReference>
<accession>A0A6G1HSX6</accession>
<evidence type="ECO:0000313" key="12">
    <source>
        <dbReference type="Proteomes" id="UP000799640"/>
    </source>
</evidence>
<proteinExistence type="inferred from homology"/>
<dbReference type="PROSITE" id="PS00028">
    <property type="entry name" value="ZINC_FINGER_C2H2_1"/>
    <property type="match status" value="1"/>
</dbReference>
<evidence type="ECO:0000256" key="4">
    <source>
        <dbReference type="ARBA" id="ARBA00022912"/>
    </source>
</evidence>
<feature type="active site" description="Phosphocysteine intermediate" evidence="5">
    <location>
        <position position="90"/>
    </location>
</feature>
<dbReference type="PANTHER" id="PTHR45848:SF4">
    <property type="entry name" value="DUAL SPECIFICITY PROTEIN PHOSPHATASE 12"/>
    <property type="match status" value="1"/>
</dbReference>
<dbReference type="InterPro" id="IPR000340">
    <property type="entry name" value="Dual-sp_phosphatase_cat-dom"/>
</dbReference>
<evidence type="ECO:0000259" key="8">
    <source>
        <dbReference type="PROSITE" id="PS50054"/>
    </source>
</evidence>
<comment type="similarity">
    <text evidence="1">Belongs to the protein-tyrosine phosphatase family. Non-receptor class dual specificity subfamily.</text>
</comment>
<dbReference type="GO" id="GO:0008138">
    <property type="term" value="F:protein tyrosine/serine/threonine phosphatase activity"/>
    <property type="evidence" value="ECO:0007669"/>
    <property type="project" value="InterPro"/>
</dbReference>